<keyword evidence="4" id="KW-0175">Coiled coil</keyword>
<evidence type="ECO:0000313" key="8">
    <source>
        <dbReference type="Proteomes" id="UP000289738"/>
    </source>
</evidence>
<dbReference type="Proteomes" id="UP000289738">
    <property type="component" value="Chromosome B08"/>
</dbReference>
<dbReference type="EMBL" id="SDMP01000018">
    <property type="protein sequence ID" value="RYQ97200.1"/>
    <property type="molecule type" value="Genomic_DNA"/>
</dbReference>
<dbReference type="Gene3D" id="1.25.10.10">
    <property type="entry name" value="Leucine-rich Repeat Variant"/>
    <property type="match status" value="1"/>
</dbReference>
<gene>
    <name evidence="7" type="ORF">Ahy_B08g093219</name>
</gene>
<name>A0A444Y5L2_ARAHY</name>
<protein>
    <recommendedName>
        <fullName evidence="6">Beta-catenin-like protein 1 N-terminal domain-containing protein</fullName>
    </recommendedName>
</protein>
<dbReference type="InterPro" id="IPR011989">
    <property type="entry name" value="ARM-like"/>
</dbReference>
<dbReference type="GO" id="GO:0005681">
    <property type="term" value="C:spliceosomal complex"/>
    <property type="evidence" value="ECO:0007669"/>
    <property type="project" value="TreeGrafter"/>
</dbReference>
<dbReference type="SMART" id="SM01156">
    <property type="entry name" value="DUF1716"/>
    <property type="match status" value="1"/>
</dbReference>
<proteinExistence type="predicted"/>
<feature type="domain" description="Beta-catenin-like protein 1 N-terminal" evidence="6">
    <location>
        <begin position="9"/>
        <end position="64"/>
    </location>
</feature>
<dbReference type="PANTHER" id="PTHR14978:SF0">
    <property type="entry name" value="BETA-CATENIN-LIKE PROTEIN 1"/>
    <property type="match status" value="1"/>
</dbReference>
<keyword evidence="2" id="KW-0597">Phosphoprotein</keyword>
<evidence type="ECO:0000259" key="6">
    <source>
        <dbReference type="SMART" id="SM01156"/>
    </source>
</evidence>
<dbReference type="Pfam" id="PF08216">
    <property type="entry name" value="CTNNBL"/>
    <property type="match status" value="1"/>
</dbReference>
<dbReference type="PANTHER" id="PTHR14978">
    <property type="entry name" value="BETA-CATENIN-LIKE PROTEIN 1 NUCLEAR ASSOCIATED PROTEIN"/>
    <property type="match status" value="1"/>
</dbReference>
<keyword evidence="3" id="KW-0677">Repeat</keyword>
<organism evidence="7 8">
    <name type="scientific">Arachis hypogaea</name>
    <name type="common">Peanut</name>
    <dbReference type="NCBI Taxonomy" id="3818"/>
    <lineage>
        <taxon>Eukaryota</taxon>
        <taxon>Viridiplantae</taxon>
        <taxon>Streptophyta</taxon>
        <taxon>Embryophyta</taxon>
        <taxon>Tracheophyta</taxon>
        <taxon>Spermatophyta</taxon>
        <taxon>Magnoliopsida</taxon>
        <taxon>eudicotyledons</taxon>
        <taxon>Gunneridae</taxon>
        <taxon>Pentapetalae</taxon>
        <taxon>rosids</taxon>
        <taxon>fabids</taxon>
        <taxon>Fabales</taxon>
        <taxon>Fabaceae</taxon>
        <taxon>Papilionoideae</taxon>
        <taxon>50 kb inversion clade</taxon>
        <taxon>dalbergioids sensu lato</taxon>
        <taxon>Dalbergieae</taxon>
        <taxon>Pterocarpus clade</taxon>
        <taxon>Arachis</taxon>
    </lineage>
</organism>
<evidence type="ECO:0000256" key="3">
    <source>
        <dbReference type="ARBA" id="ARBA00022737"/>
    </source>
</evidence>
<evidence type="ECO:0000256" key="5">
    <source>
        <dbReference type="ARBA" id="ARBA00023242"/>
    </source>
</evidence>
<dbReference type="SUPFAM" id="SSF48371">
    <property type="entry name" value="ARM repeat"/>
    <property type="match status" value="1"/>
</dbReference>
<reference evidence="7 8" key="1">
    <citation type="submission" date="2019-01" db="EMBL/GenBank/DDBJ databases">
        <title>Sequencing of cultivated peanut Arachis hypogaea provides insights into genome evolution and oil improvement.</title>
        <authorList>
            <person name="Chen X."/>
        </authorList>
    </citation>
    <scope>NUCLEOTIDE SEQUENCE [LARGE SCALE GENOMIC DNA]</scope>
    <source>
        <strain evidence="8">cv. Fuhuasheng</strain>
        <tissue evidence="7">Leaves</tissue>
    </source>
</reference>
<comment type="subcellular location">
    <subcellularLocation>
        <location evidence="1">Nucleus</location>
    </subcellularLocation>
</comment>
<dbReference type="InterPro" id="IPR016024">
    <property type="entry name" value="ARM-type_fold"/>
</dbReference>
<keyword evidence="8" id="KW-1185">Reference proteome</keyword>
<evidence type="ECO:0000256" key="4">
    <source>
        <dbReference type="ARBA" id="ARBA00023054"/>
    </source>
</evidence>
<sequence>MKKLRIPPFYAYADSKLDLYKKLQEPKILAGAPKLYPDLVTLNVVPSIVDLLNHDNTDIAIDFVQLLQDLTDEDVLDDNDVPAKNIVLEFLVQILHRLNDSDPDDSASVYATLATIENLIEMKPAVVELVCERTKLMKWLLGKIKSTKKLLKPERWND</sequence>
<dbReference type="STRING" id="3818.A0A444Y5L2"/>
<evidence type="ECO:0000256" key="1">
    <source>
        <dbReference type="ARBA" id="ARBA00004123"/>
    </source>
</evidence>
<comment type="caution">
    <text evidence="7">The sequence shown here is derived from an EMBL/GenBank/DDBJ whole genome shotgun (WGS) entry which is preliminary data.</text>
</comment>
<dbReference type="AlphaFoldDB" id="A0A444Y5L2"/>
<accession>A0A444Y5L2</accession>
<evidence type="ECO:0000256" key="2">
    <source>
        <dbReference type="ARBA" id="ARBA00022553"/>
    </source>
</evidence>
<keyword evidence="5" id="KW-0539">Nucleus</keyword>
<dbReference type="InterPro" id="IPR013180">
    <property type="entry name" value="CTNNBL1_N"/>
</dbReference>
<dbReference type="InterPro" id="IPR039678">
    <property type="entry name" value="CTNNBL1"/>
</dbReference>
<evidence type="ECO:0000313" key="7">
    <source>
        <dbReference type="EMBL" id="RYQ97200.1"/>
    </source>
</evidence>